<dbReference type="AlphaFoldDB" id="A0AAW0BB15"/>
<protein>
    <submittedName>
        <fullName evidence="1">Uncharacterized protein</fullName>
    </submittedName>
</protein>
<evidence type="ECO:0000313" key="2">
    <source>
        <dbReference type="Proteomes" id="UP001383192"/>
    </source>
</evidence>
<organism evidence="1 2">
    <name type="scientific">Paramarasmius palmivorus</name>
    <dbReference type="NCBI Taxonomy" id="297713"/>
    <lineage>
        <taxon>Eukaryota</taxon>
        <taxon>Fungi</taxon>
        <taxon>Dikarya</taxon>
        <taxon>Basidiomycota</taxon>
        <taxon>Agaricomycotina</taxon>
        <taxon>Agaricomycetes</taxon>
        <taxon>Agaricomycetidae</taxon>
        <taxon>Agaricales</taxon>
        <taxon>Marasmiineae</taxon>
        <taxon>Marasmiaceae</taxon>
        <taxon>Paramarasmius</taxon>
    </lineage>
</organism>
<sequence>MSDDYTLQTLRRIDLRHEDCRAWHWGYDAHDMYWDEGQSDPHQQDVLALPMGLSTNKKLLVLDQYQYWYDRIEAIRTSSVAGVVVLGNPCAGALPIHRHPYTYLKSSTRIGKDAFLHFFYLQKLLVAQPVIYYKNGNMAIHWKDKCFATDIRRIPISFFDTKKFEGVVALIEVSGDEELPAALISKTVSLFQYKFQYRILLATKRGSNSEKPCSW</sequence>
<proteinExistence type="predicted"/>
<reference evidence="1 2" key="1">
    <citation type="submission" date="2024-01" db="EMBL/GenBank/DDBJ databases">
        <title>A draft genome for a cacao thread blight-causing isolate of Paramarasmius palmivorus.</title>
        <authorList>
            <person name="Baruah I.K."/>
            <person name="Bukari Y."/>
            <person name="Amoako-Attah I."/>
            <person name="Meinhardt L.W."/>
            <person name="Bailey B.A."/>
            <person name="Cohen S.P."/>
        </authorList>
    </citation>
    <scope>NUCLEOTIDE SEQUENCE [LARGE SCALE GENOMIC DNA]</scope>
    <source>
        <strain evidence="1 2">GH-12</strain>
    </source>
</reference>
<gene>
    <name evidence="1" type="ORF">VNI00_016825</name>
</gene>
<name>A0AAW0BB15_9AGAR</name>
<accession>A0AAW0BB15</accession>
<evidence type="ECO:0000313" key="1">
    <source>
        <dbReference type="EMBL" id="KAK7022935.1"/>
    </source>
</evidence>
<comment type="caution">
    <text evidence="1">The sequence shown here is derived from an EMBL/GenBank/DDBJ whole genome shotgun (WGS) entry which is preliminary data.</text>
</comment>
<keyword evidence="2" id="KW-1185">Reference proteome</keyword>
<dbReference type="EMBL" id="JAYKXP010000142">
    <property type="protein sequence ID" value="KAK7022935.1"/>
    <property type="molecule type" value="Genomic_DNA"/>
</dbReference>
<dbReference type="Proteomes" id="UP001383192">
    <property type="component" value="Unassembled WGS sequence"/>
</dbReference>